<evidence type="ECO:0000313" key="2">
    <source>
        <dbReference type="Proteomes" id="UP000499080"/>
    </source>
</evidence>
<dbReference type="InterPro" id="IPR032675">
    <property type="entry name" value="LRR_dom_sf"/>
</dbReference>
<reference evidence="1 2" key="1">
    <citation type="journal article" date="2019" name="Sci. Rep.">
        <title>Orb-weaving spider Araneus ventricosus genome elucidates the spidroin gene catalogue.</title>
        <authorList>
            <person name="Kono N."/>
            <person name="Nakamura H."/>
            <person name="Ohtoshi R."/>
            <person name="Moran D.A.P."/>
            <person name="Shinohara A."/>
            <person name="Yoshida Y."/>
            <person name="Fujiwara M."/>
            <person name="Mori M."/>
            <person name="Tomita M."/>
            <person name="Arakawa K."/>
        </authorList>
    </citation>
    <scope>NUCLEOTIDE SEQUENCE [LARGE SCALE GENOMIC DNA]</scope>
</reference>
<keyword evidence="2" id="KW-1185">Reference proteome</keyword>
<dbReference type="PANTHER" id="PTHR38926:SF5">
    <property type="entry name" value="F-BOX AND LEUCINE-RICH REPEAT PROTEIN 6"/>
    <property type="match status" value="1"/>
</dbReference>
<accession>A0A4Y2KXD2</accession>
<dbReference type="EMBL" id="BGPR01116408">
    <property type="protein sequence ID" value="GBN06932.1"/>
    <property type="molecule type" value="Genomic_DNA"/>
</dbReference>
<dbReference type="PANTHER" id="PTHR38926">
    <property type="entry name" value="F-BOX DOMAIN CONTAINING PROTEIN, EXPRESSED"/>
    <property type="match status" value="1"/>
</dbReference>
<dbReference type="Proteomes" id="UP000499080">
    <property type="component" value="Unassembled WGS sequence"/>
</dbReference>
<name>A0A4Y2KXD2_ARAVE</name>
<evidence type="ECO:0000313" key="1">
    <source>
        <dbReference type="EMBL" id="GBN06932.1"/>
    </source>
</evidence>
<evidence type="ECO:0008006" key="3">
    <source>
        <dbReference type="Google" id="ProtNLM"/>
    </source>
</evidence>
<protein>
    <recommendedName>
        <fullName evidence="3">Protein zer-1</fullName>
    </recommendedName>
</protein>
<proteinExistence type="predicted"/>
<dbReference type="SUPFAM" id="SSF52047">
    <property type="entry name" value="RNI-like"/>
    <property type="match status" value="1"/>
</dbReference>
<sequence length="501" mass="57778">MSLASLYMICLDRIYGFLKEGMWKSCIPNPFSDLPTEAVNDLMDISDDKNDYTKIGDVLLLLTSGRLTRLDIRPFDPKAERDLIVSAIQKTGSICLRNIAPNSEEYIFHFVRNIIFWNPYLEEFHSEVHPGSDVFLKCPNLRVLKIYDSFKEFPVNNAPIDLSVLSSLRNLEILHVFNMDTDTIANVLETCPKLISIGLSDSLDSLEEIAQRRQKNSLLNLDVDRHFQLRRCVWGEKCRSGNLKKRQEYNSRFGGTIRSAVEFCPLVQELIIHVHQKDGYEALRCLKQLTLLRIHFENFLGDFLPDFVEVLQEIGPQLKHLSVFGKEEPSSRNEGVPVDVICDCCPDLQSLQIWSSIFMKDSSKSSCDLALKRLRLYVLEPDDDEAECLLFLLSNSKQLEELYLESVESLDDTLLNQIFERNPFTQLKVCCIEESGVTKEGFQMFLKKSVSIETILILADGQHFYDAKSLFNDANIRYSKDFHTSVKLKEFFYCHLNEKRF</sequence>
<dbReference type="AlphaFoldDB" id="A0A4Y2KXD2"/>
<gene>
    <name evidence="1" type="ORF">AVEN_93341_1</name>
</gene>
<comment type="caution">
    <text evidence="1">The sequence shown here is derived from an EMBL/GenBank/DDBJ whole genome shotgun (WGS) entry which is preliminary data.</text>
</comment>
<dbReference type="Gene3D" id="3.80.10.10">
    <property type="entry name" value="Ribonuclease Inhibitor"/>
    <property type="match status" value="1"/>
</dbReference>
<dbReference type="OrthoDB" id="6478541at2759"/>
<organism evidence="1 2">
    <name type="scientific">Araneus ventricosus</name>
    <name type="common">Orbweaver spider</name>
    <name type="synonym">Epeira ventricosa</name>
    <dbReference type="NCBI Taxonomy" id="182803"/>
    <lineage>
        <taxon>Eukaryota</taxon>
        <taxon>Metazoa</taxon>
        <taxon>Ecdysozoa</taxon>
        <taxon>Arthropoda</taxon>
        <taxon>Chelicerata</taxon>
        <taxon>Arachnida</taxon>
        <taxon>Araneae</taxon>
        <taxon>Araneomorphae</taxon>
        <taxon>Entelegynae</taxon>
        <taxon>Araneoidea</taxon>
        <taxon>Araneidae</taxon>
        <taxon>Araneus</taxon>
    </lineage>
</organism>